<evidence type="ECO:0000256" key="8">
    <source>
        <dbReference type="ARBA" id="ARBA00023004"/>
    </source>
</evidence>
<keyword evidence="8" id="KW-0408">Iron</keyword>
<organism evidence="19 20">
    <name type="scientific">Flavobacterium aquicola</name>
    <dbReference type="NCBI Taxonomy" id="1682742"/>
    <lineage>
        <taxon>Bacteria</taxon>
        <taxon>Pseudomonadati</taxon>
        <taxon>Bacteroidota</taxon>
        <taxon>Flavobacteriia</taxon>
        <taxon>Flavobacteriales</taxon>
        <taxon>Flavobacteriaceae</taxon>
        <taxon>Flavobacterium</taxon>
    </lineage>
</organism>
<keyword evidence="4 14" id="KW-1134">Transmembrane beta strand</keyword>
<dbReference type="GO" id="GO:0009279">
    <property type="term" value="C:cell outer membrane"/>
    <property type="evidence" value="ECO:0007669"/>
    <property type="project" value="UniProtKB-SubCell"/>
</dbReference>
<dbReference type="Proteomes" id="UP000257136">
    <property type="component" value="Unassembled WGS sequence"/>
</dbReference>
<evidence type="ECO:0000256" key="11">
    <source>
        <dbReference type="ARBA" id="ARBA00023136"/>
    </source>
</evidence>
<dbReference type="NCBIfam" id="TIGR01783">
    <property type="entry name" value="TonB-siderophor"/>
    <property type="match status" value="1"/>
</dbReference>
<evidence type="ECO:0000256" key="16">
    <source>
        <dbReference type="SAM" id="SignalP"/>
    </source>
</evidence>
<keyword evidence="3 14" id="KW-0813">Transport</keyword>
<feature type="domain" description="TonB-dependent receptor-like beta-barrel" evidence="17">
    <location>
        <begin position="249"/>
        <end position="769"/>
    </location>
</feature>
<dbReference type="GO" id="GO:0015344">
    <property type="term" value="F:siderophore uptake transmembrane transporter activity"/>
    <property type="evidence" value="ECO:0007669"/>
    <property type="project" value="TreeGrafter"/>
</dbReference>
<evidence type="ECO:0000256" key="4">
    <source>
        <dbReference type="ARBA" id="ARBA00022452"/>
    </source>
</evidence>
<evidence type="ECO:0000256" key="1">
    <source>
        <dbReference type="ARBA" id="ARBA00004571"/>
    </source>
</evidence>
<evidence type="ECO:0000256" key="2">
    <source>
        <dbReference type="ARBA" id="ARBA00009810"/>
    </source>
</evidence>
<dbReference type="PANTHER" id="PTHR32552:SF68">
    <property type="entry name" value="FERRICHROME OUTER MEMBRANE TRANSPORTER_PHAGE RECEPTOR"/>
    <property type="match status" value="1"/>
</dbReference>
<proteinExistence type="inferred from homology"/>
<feature type="chain" id="PRO_5017605321" evidence="16">
    <location>
        <begin position="20"/>
        <end position="800"/>
    </location>
</feature>
<feature type="signal peptide" evidence="16">
    <location>
        <begin position="1"/>
        <end position="19"/>
    </location>
</feature>
<dbReference type="GO" id="GO:0038023">
    <property type="term" value="F:signaling receptor activity"/>
    <property type="evidence" value="ECO:0007669"/>
    <property type="project" value="InterPro"/>
</dbReference>
<dbReference type="Pfam" id="PF00593">
    <property type="entry name" value="TonB_dep_Rec_b-barrel"/>
    <property type="match status" value="1"/>
</dbReference>
<sequence length="800" mass="88698">MKYILIPITFFAFCLNSQAQDVASNANSTKDNSLYYFASDSIKSVNDTVKKKGQQLKEVIVTGNKLPKVTALRSGLKPMDTPQSVQVIGSEVIEQQQAIRLSDVIKNANGVYVSSARGGAQESFFSRGYDMGTNNMFKNGFRYNAGSIPDVAGLERVEFLKGSSALLYGNVAPGGILNLVTKTPSFKNGGEITMQAGSYAYYKPSVDFYGPLNKSIAYRINASYENSESFRDVVKNERLYVNPSLLFLVSDKTQITLQGDYLDADWTPDFGTGIIGKEILDLPRNEYFGALWSTGNTKSASASVLLNHDFNKNWKLNFNSSYQTYRRTQKSTSQLSNLDDPIIYPTTGYWNRALTQNKNLEQIAGDQLSLQGTFNTGSIKHQIFTGVDWENSFTTGYNLAFNEKAVAVRQFDGSYKNDPNLYDTIYLFDFDPSAQRNDIPNARTTQILKTDTNRFGVYFQDLISVTSQIKVLAGIRWSWQEAEATTYKETLTNGVQTISPENAIPTVADKKMDNAFSPKIGLVYQPLKDMSLFASYSNSFTPNTGNTFNNEPLDPSIIDQYEAGIKTDFWKGILSTNITIYQITNDNLVQTAAFKADGITPNTDTTLKVLSGETKSEGVEIDVTARPLEGLSIIAGYSYNDMRYTETSGKEGSFIEGDRVARTPKNTGNLSFFYTLPTGILKGLSVGAIGNYIGNRIGGWNNQYYYATIFDPATGLPVIDVSDPTKPKPLKSTTLSIQEREIPLEGYVTVDVSAGYAWKKFSVLCKVSNIANELNYTVHENYSVNPIAPTQFMVSLKYKL</sequence>
<keyword evidence="13 14" id="KW-0998">Cell outer membrane</keyword>
<keyword evidence="7 16" id="KW-0732">Signal</keyword>
<keyword evidence="12 19" id="KW-0675">Receptor</keyword>
<keyword evidence="9" id="KW-0406">Ion transport</keyword>
<comment type="caution">
    <text evidence="19">The sequence shown here is derived from an EMBL/GenBank/DDBJ whole genome shotgun (WGS) entry which is preliminary data.</text>
</comment>
<evidence type="ECO:0000256" key="12">
    <source>
        <dbReference type="ARBA" id="ARBA00023170"/>
    </source>
</evidence>
<name>A0A3E0EL05_9FLAO</name>
<evidence type="ECO:0000259" key="17">
    <source>
        <dbReference type="Pfam" id="PF00593"/>
    </source>
</evidence>
<keyword evidence="5" id="KW-0410">Iron transport</keyword>
<evidence type="ECO:0000256" key="7">
    <source>
        <dbReference type="ARBA" id="ARBA00022729"/>
    </source>
</evidence>
<dbReference type="EMBL" id="QUNI01000006">
    <property type="protein sequence ID" value="REG98430.1"/>
    <property type="molecule type" value="Genomic_DNA"/>
</dbReference>
<dbReference type="OrthoDB" id="9775095at2"/>
<dbReference type="GO" id="GO:0015891">
    <property type="term" value="P:siderophore transport"/>
    <property type="evidence" value="ECO:0007669"/>
    <property type="project" value="InterPro"/>
</dbReference>
<comment type="subcellular location">
    <subcellularLocation>
        <location evidence="1 14">Cell outer membrane</location>
        <topology evidence="1 14">Multi-pass membrane protein</topology>
    </subcellularLocation>
</comment>
<evidence type="ECO:0000256" key="14">
    <source>
        <dbReference type="PROSITE-ProRule" id="PRU01360"/>
    </source>
</evidence>
<evidence type="ECO:0000256" key="15">
    <source>
        <dbReference type="RuleBase" id="RU003357"/>
    </source>
</evidence>
<evidence type="ECO:0000256" key="5">
    <source>
        <dbReference type="ARBA" id="ARBA00022496"/>
    </source>
</evidence>
<dbReference type="InterPro" id="IPR010105">
    <property type="entry name" value="TonB_sidphr_rcpt"/>
</dbReference>
<protein>
    <submittedName>
        <fullName evidence="19">Iron complex outermembrane receptor protein</fullName>
    </submittedName>
</protein>
<dbReference type="InterPro" id="IPR036942">
    <property type="entry name" value="Beta-barrel_TonB_sf"/>
</dbReference>
<dbReference type="CDD" id="cd01347">
    <property type="entry name" value="ligand_gated_channel"/>
    <property type="match status" value="1"/>
</dbReference>
<evidence type="ECO:0000256" key="9">
    <source>
        <dbReference type="ARBA" id="ARBA00023065"/>
    </source>
</evidence>
<dbReference type="SUPFAM" id="SSF56935">
    <property type="entry name" value="Porins"/>
    <property type="match status" value="1"/>
</dbReference>
<dbReference type="Gene3D" id="2.170.130.10">
    <property type="entry name" value="TonB-dependent receptor, plug domain"/>
    <property type="match status" value="1"/>
</dbReference>
<dbReference type="InterPro" id="IPR039426">
    <property type="entry name" value="TonB-dep_rcpt-like"/>
</dbReference>
<evidence type="ECO:0000256" key="3">
    <source>
        <dbReference type="ARBA" id="ARBA00022448"/>
    </source>
</evidence>
<evidence type="ECO:0000256" key="13">
    <source>
        <dbReference type="ARBA" id="ARBA00023237"/>
    </source>
</evidence>
<dbReference type="Pfam" id="PF07715">
    <property type="entry name" value="Plug"/>
    <property type="match status" value="1"/>
</dbReference>
<dbReference type="InterPro" id="IPR000531">
    <property type="entry name" value="Beta-barrel_TonB"/>
</dbReference>
<keyword evidence="11 14" id="KW-0472">Membrane</keyword>
<keyword evidence="10 15" id="KW-0798">TonB box</keyword>
<evidence type="ECO:0000259" key="18">
    <source>
        <dbReference type="Pfam" id="PF07715"/>
    </source>
</evidence>
<keyword evidence="20" id="KW-1185">Reference proteome</keyword>
<dbReference type="InterPro" id="IPR037066">
    <property type="entry name" value="Plug_dom_sf"/>
</dbReference>
<evidence type="ECO:0000313" key="20">
    <source>
        <dbReference type="Proteomes" id="UP000257136"/>
    </source>
</evidence>
<evidence type="ECO:0000313" key="19">
    <source>
        <dbReference type="EMBL" id="REG98430.1"/>
    </source>
</evidence>
<dbReference type="InterPro" id="IPR012910">
    <property type="entry name" value="Plug_dom"/>
</dbReference>
<evidence type="ECO:0000256" key="10">
    <source>
        <dbReference type="ARBA" id="ARBA00023077"/>
    </source>
</evidence>
<comment type="similarity">
    <text evidence="2 14 15">Belongs to the TonB-dependent receptor family.</text>
</comment>
<reference evidence="19 20" key="1">
    <citation type="submission" date="2018-08" db="EMBL/GenBank/DDBJ databases">
        <title>Genomic Encyclopedia of Archaeal and Bacterial Type Strains, Phase II (KMG-II): from individual species to whole genera.</title>
        <authorList>
            <person name="Goeker M."/>
        </authorList>
    </citation>
    <scope>NUCLEOTIDE SEQUENCE [LARGE SCALE GENOMIC DNA]</scope>
    <source>
        <strain evidence="19 20">DSM 100880</strain>
    </source>
</reference>
<dbReference type="AlphaFoldDB" id="A0A3E0EL05"/>
<dbReference type="Gene3D" id="2.40.170.20">
    <property type="entry name" value="TonB-dependent receptor, beta-barrel domain"/>
    <property type="match status" value="1"/>
</dbReference>
<dbReference type="PANTHER" id="PTHR32552">
    <property type="entry name" value="FERRICHROME IRON RECEPTOR-RELATED"/>
    <property type="match status" value="1"/>
</dbReference>
<dbReference type="RefSeq" id="WP_115813325.1">
    <property type="nucleotide sequence ID" value="NZ_QUNI01000006.1"/>
</dbReference>
<feature type="domain" description="TonB-dependent receptor plug" evidence="18">
    <location>
        <begin position="78"/>
        <end position="176"/>
    </location>
</feature>
<dbReference type="PROSITE" id="PS52016">
    <property type="entry name" value="TONB_DEPENDENT_REC_3"/>
    <property type="match status" value="1"/>
</dbReference>
<accession>A0A3E0EL05</accession>
<gene>
    <name evidence="19" type="ORF">C8P67_10622</name>
</gene>
<keyword evidence="6 14" id="KW-0812">Transmembrane</keyword>
<evidence type="ECO:0000256" key="6">
    <source>
        <dbReference type="ARBA" id="ARBA00022692"/>
    </source>
</evidence>